<feature type="compositionally biased region" description="Pro residues" evidence="5">
    <location>
        <begin position="138"/>
        <end position="152"/>
    </location>
</feature>
<dbReference type="SUPFAM" id="SSF48726">
    <property type="entry name" value="Immunoglobulin"/>
    <property type="match status" value="1"/>
</dbReference>
<dbReference type="Gene3D" id="2.60.40.10">
    <property type="entry name" value="Immunoglobulins"/>
    <property type="match status" value="1"/>
</dbReference>
<dbReference type="InterPro" id="IPR013783">
    <property type="entry name" value="Ig-like_fold"/>
</dbReference>
<keyword evidence="7" id="KW-1185">Reference proteome</keyword>
<evidence type="ECO:0000256" key="4">
    <source>
        <dbReference type="ARBA" id="ARBA00038222"/>
    </source>
</evidence>
<reference evidence="8" key="2">
    <citation type="submission" date="2025-08" db="UniProtKB">
        <authorList>
            <consortium name="RefSeq"/>
        </authorList>
    </citation>
    <scope>IDENTIFICATION</scope>
    <source>
        <tissue evidence="8">Cell line</tissue>
    </source>
</reference>
<evidence type="ECO:0000256" key="2">
    <source>
        <dbReference type="ARBA" id="ARBA00023180"/>
    </source>
</evidence>
<feature type="region of interest" description="Disordered" evidence="5">
    <location>
        <begin position="106"/>
        <end position="206"/>
    </location>
</feature>
<dbReference type="Pfam" id="PF07686">
    <property type="entry name" value="V-set"/>
    <property type="match status" value="1"/>
</dbReference>
<evidence type="ECO:0000259" key="6">
    <source>
        <dbReference type="Pfam" id="PF07686"/>
    </source>
</evidence>
<sequence>MDTGSSPVITQPAPFSPQSPLGDLAARRKSILPRAGPVGVTSRDRRSGGGPGLPLCRGKPQGQEGGLWGRGPCTSPPSCGARPGPDAPGSCSCRAGRVRARVCREIPAEDREASAAAGTLGDRGWEPGTCRRGGGSGEPPPGPRDPAPPPEAAPRGGGRTRSCRAGPRGPSVCAAAAALPRAGRSGQRAPWSPPRPLPEQGAAPGGSSCWQSLLTFWNPPTTAQVTVESVPPNAAEGKDALLRVHNLPGDTAGLAWFRGEIVAPVHQIVLYVVDTGVITPGPAHSGREIIYPSGSLLFQNITLKDTGSYILQITKRNFQIEQVPGQLCIFWIQAFRGGPTHWRQTS</sequence>
<keyword evidence="1" id="KW-0732">Signal</keyword>
<dbReference type="InterPro" id="IPR050831">
    <property type="entry name" value="CEA_cell_adhesion"/>
</dbReference>
<evidence type="ECO:0000256" key="3">
    <source>
        <dbReference type="ARBA" id="ARBA00023319"/>
    </source>
</evidence>
<evidence type="ECO:0000256" key="5">
    <source>
        <dbReference type="SAM" id="MobiDB-lite"/>
    </source>
</evidence>
<accession>A0ABM4ZKZ0</accession>
<keyword evidence="2" id="KW-0325">Glycoprotein</keyword>
<feature type="domain" description="Immunoglobulin V-set" evidence="6">
    <location>
        <begin position="231"/>
        <end position="320"/>
    </location>
</feature>
<reference evidence="7" key="1">
    <citation type="submission" date="2025-05" db="UniProtKB">
        <authorList>
            <consortium name="RefSeq"/>
        </authorList>
    </citation>
    <scope>NUCLEOTIDE SEQUENCE [LARGE SCALE GENOMIC DNA]</scope>
</reference>
<keyword evidence="3" id="KW-0393">Immunoglobulin domain</keyword>
<proteinExistence type="inferred from homology"/>
<feature type="region of interest" description="Disordered" evidence="5">
    <location>
        <begin position="1"/>
        <end position="93"/>
    </location>
</feature>
<name>A0ABM4ZKZ0_VULVU</name>
<evidence type="ECO:0000256" key="1">
    <source>
        <dbReference type="ARBA" id="ARBA00022729"/>
    </source>
</evidence>
<gene>
    <name evidence="8" type="primary">LOC140597740</name>
</gene>
<dbReference type="Proteomes" id="UP001652641">
    <property type="component" value="Chromosome 1"/>
</dbReference>
<dbReference type="PANTHER" id="PTHR44427:SF1">
    <property type="entry name" value="CARCINOEMBRYONIC ANTIGEN-RELATED CELL ADHESION MOLECULE 1"/>
    <property type="match status" value="1"/>
</dbReference>
<dbReference type="PANTHER" id="PTHR44427">
    <property type="entry name" value="CARCINOEMBRYONIC ANTIGEN-RELATED CELL ADHESION MOLECULE 19"/>
    <property type="match status" value="1"/>
</dbReference>
<dbReference type="GeneID" id="140597740"/>
<comment type="similarity">
    <text evidence="4">Belongs to the immunoglobulin superfamily. CEA family.</text>
</comment>
<evidence type="ECO:0000313" key="8">
    <source>
        <dbReference type="RefSeq" id="XP_072603213.1"/>
    </source>
</evidence>
<organism evidence="7 8">
    <name type="scientific">Vulpes vulpes</name>
    <name type="common">Red fox</name>
    <dbReference type="NCBI Taxonomy" id="9627"/>
    <lineage>
        <taxon>Eukaryota</taxon>
        <taxon>Metazoa</taxon>
        <taxon>Chordata</taxon>
        <taxon>Craniata</taxon>
        <taxon>Vertebrata</taxon>
        <taxon>Euteleostomi</taxon>
        <taxon>Mammalia</taxon>
        <taxon>Eutheria</taxon>
        <taxon>Laurasiatheria</taxon>
        <taxon>Carnivora</taxon>
        <taxon>Caniformia</taxon>
        <taxon>Canidae</taxon>
        <taxon>Vulpes</taxon>
    </lineage>
</organism>
<protein>
    <recommendedName>
        <fullName evidence="6">Immunoglobulin V-set domain-containing protein</fullName>
    </recommendedName>
</protein>
<dbReference type="InterPro" id="IPR013106">
    <property type="entry name" value="Ig_V-set"/>
</dbReference>
<dbReference type="RefSeq" id="XP_072603213.1">
    <property type="nucleotide sequence ID" value="XM_072747112.1"/>
</dbReference>
<dbReference type="CDD" id="cd05774">
    <property type="entry name" value="IgV_CEACAM_D1"/>
    <property type="match status" value="1"/>
</dbReference>
<evidence type="ECO:0000313" key="7">
    <source>
        <dbReference type="Proteomes" id="UP001652641"/>
    </source>
</evidence>
<dbReference type="InterPro" id="IPR036179">
    <property type="entry name" value="Ig-like_dom_sf"/>
</dbReference>